<comment type="caution">
    <text evidence="2">The sequence shown here is derived from an EMBL/GenBank/DDBJ whole genome shotgun (WGS) entry which is preliminary data.</text>
</comment>
<dbReference type="InterPro" id="IPR011646">
    <property type="entry name" value="KAP_P-loop"/>
</dbReference>
<sequence length="563" mass="61430">MVDQLMANKTIYAKAKEQILDVVKRIDWLKAAKKAGGLAFTAATGLPSPDQAIDLAKFAMAKVSGGEWATQENIAAAAEGVKGYLKDSQDKPTVAKNIREFNSAFKTLIEKAEIERLIVLVDDLDRCLPETAIETLEAIRLFVMLPRTAFVIGADEAMIRYAVTRHFPDLPAGTATQDYPRAYLEKLIQVPFRIPAMGEAETKTYLTLLAVGSLVGEESDEFKVLLGKAEGYMSKPWLQKSIGDSEVSEALGKAYDSDVVAAVSMVDEISAVLASGTKGNPRNVKRFLNSLTLRLAVAKARGFENAIDSPVLAKIMLAEQFFPDVFEEIAREVGTNTEGSSPSLHRLEQRCDKKGKRAGNVMTEADTSEQAEPIATVASAQAHEPRIDAWMTQPNIIPWAGQDPKIGTVDLRPYLFVVNDIKNFAMLAAALDPRLLAIVDKLTKDDMSAASALVAVAALAPEEQMLVFEELRAKVLRTADWERKPQALAGMVQFLTKVPEFENRYLELLAQLPADKLGVWAASGHGRAVKTPSGQARLQQIIEGWKTTGSESLKSMIQVDGNV</sequence>
<protein>
    <recommendedName>
        <fullName evidence="1">KAP NTPase domain-containing protein</fullName>
    </recommendedName>
</protein>
<feature type="domain" description="KAP NTPase" evidence="1">
    <location>
        <begin position="23"/>
        <end position="295"/>
    </location>
</feature>
<evidence type="ECO:0000259" key="1">
    <source>
        <dbReference type="Pfam" id="PF07693"/>
    </source>
</evidence>
<dbReference type="InterPro" id="IPR052754">
    <property type="entry name" value="NTPase_KAP_P-loop"/>
</dbReference>
<dbReference type="EMBL" id="JACIDG010000020">
    <property type="protein sequence ID" value="MBB3918657.1"/>
    <property type="molecule type" value="Genomic_DNA"/>
</dbReference>
<proteinExistence type="predicted"/>
<dbReference type="Proteomes" id="UP000545490">
    <property type="component" value="Unassembled WGS sequence"/>
</dbReference>
<evidence type="ECO:0000313" key="3">
    <source>
        <dbReference type="Proteomes" id="UP000545490"/>
    </source>
</evidence>
<dbReference type="AlphaFoldDB" id="A0A7W6BA87"/>
<evidence type="ECO:0000313" key="2">
    <source>
        <dbReference type="EMBL" id="MBB3918657.1"/>
    </source>
</evidence>
<reference evidence="2 3" key="1">
    <citation type="submission" date="2020-08" db="EMBL/GenBank/DDBJ databases">
        <title>Genomic Encyclopedia of Type Strains, Phase IV (KMG-IV): sequencing the most valuable type-strain genomes for metagenomic binning, comparative biology and taxonomic classification.</title>
        <authorList>
            <person name="Goeker M."/>
        </authorList>
    </citation>
    <scope>NUCLEOTIDE SEQUENCE [LARGE SCALE GENOMIC DNA]</scope>
    <source>
        <strain evidence="2 3">DSM 19331</strain>
    </source>
</reference>
<dbReference type="PANTHER" id="PTHR22674">
    <property type="entry name" value="NTPASE, KAP FAMILY P-LOOP DOMAIN-CONTAINING 1"/>
    <property type="match status" value="1"/>
</dbReference>
<dbReference type="NCBIfam" id="NF041923">
    <property type="entry name" value="QatA"/>
    <property type="match status" value="1"/>
</dbReference>
<dbReference type="Pfam" id="PF07693">
    <property type="entry name" value="KAP_NTPase"/>
    <property type="match status" value="1"/>
</dbReference>
<organism evidence="2 3">
    <name type="scientific">Rhizobium fabae</name>
    <dbReference type="NCBI Taxonomy" id="573179"/>
    <lineage>
        <taxon>Bacteria</taxon>
        <taxon>Pseudomonadati</taxon>
        <taxon>Pseudomonadota</taxon>
        <taxon>Alphaproteobacteria</taxon>
        <taxon>Hyphomicrobiales</taxon>
        <taxon>Rhizobiaceae</taxon>
        <taxon>Rhizobium/Agrobacterium group</taxon>
        <taxon>Rhizobium</taxon>
    </lineage>
</organism>
<name>A0A7W6BA87_9HYPH</name>
<dbReference type="InterPro" id="IPR049673">
    <property type="entry name" value="QatA"/>
</dbReference>
<gene>
    <name evidence="2" type="ORF">GGQ65_005997</name>
</gene>
<accession>A0A7W6BA87</accession>
<dbReference type="PANTHER" id="PTHR22674:SF6">
    <property type="entry name" value="NTPASE KAP FAMILY P-LOOP DOMAIN-CONTAINING PROTEIN 1"/>
    <property type="match status" value="1"/>
</dbReference>